<comment type="similarity">
    <text evidence="2">Belongs to the DapA family.</text>
</comment>
<organism evidence="5 6">
    <name type="scientific">Qingshengfaniella alkalisoli</name>
    <dbReference type="NCBI Taxonomy" id="2599296"/>
    <lineage>
        <taxon>Bacteria</taxon>
        <taxon>Pseudomonadati</taxon>
        <taxon>Pseudomonadota</taxon>
        <taxon>Alphaproteobacteria</taxon>
        <taxon>Rhodobacterales</taxon>
        <taxon>Paracoccaceae</taxon>
        <taxon>Qingshengfaniella</taxon>
    </lineage>
</organism>
<dbReference type="Proteomes" id="UP000318483">
    <property type="component" value="Plasmid unnamed3"/>
</dbReference>
<dbReference type="SUPFAM" id="SSF51569">
    <property type="entry name" value="Aldolase"/>
    <property type="match status" value="1"/>
</dbReference>
<evidence type="ECO:0000256" key="4">
    <source>
        <dbReference type="PIRSR" id="PIRSR001365-2"/>
    </source>
</evidence>
<dbReference type="PANTHER" id="PTHR12128:SF67">
    <property type="entry name" value="BLR3884 PROTEIN"/>
    <property type="match status" value="1"/>
</dbReference>
<dbReference type="RefSeq" id="WP_146366499.1">
    <property type="nucleotide sequence ID" value="NZ_CP042264.1"/>
</dbReference>
<evidence type="ECO:0000256" key="3">
    <source>
        <dbReference type="PIRSR" id="PIRSR001365-1"/>
    </source>
</evidence>
<dbReference type="PRINTS" id="PR00146">
    <property type="entry name" value="DHPICSNTHASE"/>
</dbReference>
<keyword evidence="1 2" id="KW-0456">Lyase</keyword>
<gene>
    <name evidence="5" type="ORF">FPZ52_15325</name>
</gene>
<dbReference type="CDD" id="cd00408">
    <property type="entry name" value="DHDPS-like"/>
    <property type="match status" value="1"/>
</dbReference>
<dbReference type="PIRSF" id="PIRSF001365">
    <property type="entry name" value="DHDPS"/>
    <property type="match status" value="1"/>
</dbReference>
<dbReference type="InterPro" id="IPR002220">
    <property type="entry name" value="DapA-like"/>
</dbReference>
<dbReference type="InterPro" id="IPR013785">
    <property type="entry name" value="Aldolase_TIM"/>
</dbReference>
<dbReference type="PANTHER" id="PTHR12128">
    <property type="entry name" value="DIHYDRODIPICOLINATE SYNTHASE"/>
    <property type="match status" value="1"/>
</dbReference>
<dbReference type="Pfam" id="PF00701">
    <property type="entry name" value="DHDPS"/>
    <property type="match status" value="1"/>
</dbReference>
<dbReference type="EMBL" id="CP042264">
    <property type="protein sequence ID" value="QDY71083.1"/>
    <property type="molecule type" value="Genomic_DNA"/>
</dbReference>
<dbReference type="AlphaFoldDB" id="A0A5B8IZV2"/>
<evidence type="ECO:0000256" key="2">
    <source>
        <dbReference type="PIRNR" id="PIRNR001365"/>
    </source>
</evidence>
<keyword evidence="6" id="KW-1185">Reference proteome</keyword>
<reference evidence="5 6" key="1">
    <citation type="submission" date="2019-07" db="EMBL/GenBank/DDBJ databases">
        <title>Litoreibacter alkalisoli sp. nov., isolated from saline-alkaline soil.</title>
        <authorList>
            <person name="Wang S."/>
            <person name="Xu L."/>
            <person name="Xing Y.-T."/>
            <person name="Sun J.-Q."/>
        </authorList>
    </citation>
    <scope>NUCLEOTIDE SEQUENCE [LARGE SCALE GENOMIC DNA]</scope>
    <source>
        <strain evidence="5 6">LN3S51</strain>
        <plasmid evidence="5 6">unnamed3</plasmid>
    </source>
</reference>
<accession>A0A5B8IZV2</accession>
<dbReference type="Gene3D" id="3.20.20.70">
    <property type="entry name" value="Aldolase class I"/>
    <property type="match status" value="1"/>
</dbReference>
<evidence type="ECO:0000313" key="6">
    <source>
        <dbReference type="Proteomes" id="UP000318483"/>
    </source>
</evidence>
<name>A0A5B8IZV2_9RHOB</name>
<dbReference type="GO" id="GO:0008840">
    <property type="term" value="F:4-hydroxy-tetrahydrodipicolinate synthase activity"/>
    <property type="evidence" value="ECO:0007669"/>
    <property type="project" value="TreeGrafter"/>
</dbReference>
<keyword evidence="5" id="KW-0614">Plasmid</keyword>
<feature type="binding site" evidence="4">
    <location>
        <position position="50"/>
    </location>
    <ligand>
        <name>pyruvate</name>
        <dbReference type="ChEBI" id="CHEBI:15361"/>
    </ligand>
</feature>
<sequence>MPRSSDLNGVVCACVTPVTNEYKIDVERLAKHAEAMLAAGCGFVSLFGTTGEGASFSSREKCAALEALRNQGADMSRHIPAVMAASVDEAAMMLDRIDQLGCRAALIIPPYYYKAADNAAVVDFYEAALRCAGSPDLQVILYNFPFFSGVTFDPALVQAMIDRLGSQIVGIKDSTGDLDAGKRLISEFPNLAIFTGDDRILPAMVEAGGAGMIGGMINPYPDDALKLYKGPVTDEMAAVAKRRIEAVDVNGGLSVLKAMLAMKLGDPDWARCAPPLRAASEETLAAVADAIAPDRIGH</sequence>
<feature type="binding site" evidence="4">
    <location>
        <position position="213"/>
    </location>
    <ligand>
        <name>pyruvate</name>
        <dbReference type="ChEBI" id="CHEBI:15361"/>
    </ligand>
</feature>
<feature type="active site" description="Schiff-base intermediate with substrate" evidence="3">
    <location>
        <position position="172"/>
    </location>
</feature>
<proteinExistence type="inferred from homology"/>
<dbReference type="KEGG" id="lit:FPZ52_15325"/>
<evidence type="ECO:0000313" key="5">
    <source>
        <dbReference type="EMBL" id="QDY71083.1"/>
    </source>
</evidence>
<geneLocation type="plasmid" evidence="5 6">
    <name>unnamed3</name>
</geneLocation>
<protein>
    <submittedName>
        <fullName evidence="5">Dihydrodipicolinate synthase family protein</fullName>
    </submittedName>
</protein>
<dbReference type="OrthoDB" id="9782828at2"/>
<dbReference type="SMART" id="SM01130">
    <property type="entry name" value="DHDPS"/>
    <property type="match status" value="1"/>
</dbReference>
<feature type="active site" description="Proton donor/acceptor" evidence="3">
    <location>
        <position position="142"/>
    </location>
</feature>
<evidence type="ECO:0000256" key="1">
    <source>
        <dbReference type="ARBA" id="ARBA00023239"/>
    </source>
</evidence>